<evidence type="ECO:0000313" key="2">
    <source>
        <dbReference type="Proteomes" id="UP000887159"/>
    </source>
</evidence>
<organism evidence="1 2">
    <name type="scientific">Trichonephila clavipes</name>
    <name type="common">Golden silk orbweaver</name>
    <name type="synonym">Nephila clavipes</name>
    <dbReference type="NCBI Taxonomy" id="2585209"/>
    <lineage>
        <taxon>Eukaryota</taxon>
        <taxon>Metazoa</taxon>
        <taxon>Ecdysozoa</taxon>
        <taxon>Arthropoda</taxon>
        <taxon>Chelicerata</taxon>
        <taxon>Arachnida</taxon>
        <taxon>Araneae</taxon>
        <taxon>Araneomorphae</taxon>
        <taxon>Entelegynae</taxon>
        <taxon>Araneoidea</taxon>
        <taxon>Nephilidae</taxon>
        <taxon>Trichonephila</taxon>
    </lineage>
</organism>
<comment type="caution">
    <text evidence="1">The sequence shown here is derived from an EMBL/GenBank/DDBJ whole genome shotgun (WGS) entry which is preliminary data.</text>
</comment>
<sequence length="80" mass="8946">MPSEYTRSTCVGPKVLWAESRVQGTGEYSPPLQFHAEITEVEIGGVAIYRPFRNFTEVNRTVTCMGAKANDRRTSSPLPR</sequence>
<keyword evidence="2" id="KW-1185">Reference proteome</keyword>
<proteinExistence type="predicted"/>
<dbReference type="Proteomes" id="UP000887159">
    <property type="component" value="Unassembled WGS sequence"/>
</dbReference>
<gene>
    <name evidence="1" type="ORF">TNCV_381871</name>
</gene>
<dbReference type="EMBL" id="BMAU01021291">
    <property type="protein sequence ID" value="GFY09693.1"/>
    <property type="molecule type" value="Genomic_DNA"/>
</dbReference>
<name>A0A8X6SMM3_TRICX</name>
<dbReference type="AlphaFoldDB" id="A0A8X6SMM3"/>
<protein>
    <submittedName>
        <fullName evidence="1">Uncharacterized protein</fullName>
    </submittedName>
</protein>
<reference evidence="1" key="1">
    <citation type="submission" date="2020-08" db="EMBL/GenBank/DDBJ databases">
        <title>Multicomponent nature underlies the extraordinary mechanical properties of spider dragline silk.</title>
        <authorList>
            <person name="Kono N."/>
            <person name="Nakamura H."/>
            <person name="Mori M."/>
            <person name="Yoshida Y."/>
            <person name="Ohtoshi R."/>
            <person name="Malay A.D."/>
            <person name="Moran D.A.P."/>
            <person name="Tomita M."/>
            <person name="Numata K."/>
            <person name="Arakawa K."/>
        </authorList>
    </citation>
    <scope>NUCLEOTIDE SEQUENCE</scope>
</reference>
<evidence type="ECO:0000313" key="1">
    <source>
        <dbReference type="EMBL" id="GFY09693.1"/>
    </source>
</evidence>
<accession>A0A8X6SMM3</accession>